<keyword evidence="1" id="KW-0472">Membrane</keyword>
<keyword evidence="1" id="KW-1133">Transmembrane helix</keyword>
<dbReference type="Proteomes" id="UP001147830">
    <property type="component" value="Unassembled WGS sequence"/>
</dbReference>
<keyword evidence="1" id="KW-0812">Transmembrane</keyword>
<protein>
    <submittedName>
        <fullName evidence="2">Uncharacterized protein</fullName>
    </submittedName>
</protein>
<gene>
    <name evidence="2" type="ORF">NYR02_00800</name>
</gene>
<accession>A0A9X3APR5</accession>
<proteinExistence type="predicted"/>
<sequence length="348" mass="40631">MKRKEFYELLDNASNILDQILKAMENYDGFNEGTYTIGDAETILQNVRLYFRSVKRRIEAHDKLRSISDQLSLEADVEELYSVSMAIYIANNINHDYKDSLKQKNFIDAILSHFMDILFIGISVNPEESDNPYIVSTIAIFLKKNQLNDAELKQEINSANLIIKSLDKKTKSLSDEINKILSDNENIRALTSELTERYFSSEFADRAKKSFYWVLFWGGCSFLFLALTAYTLYFQYDISNLYVNPSPTTHLPFFTKGIPLALMTFFLFRQYIKERNIMEEYKFKSILAITMNPMKDQITNPDVRDNITDRLTKMLYRSPLDHIYRNKTSDDMPSIKDVLNLISKRNVE</sequence>
<feature type="transmembrane region" description="Helical" evidence="1">
    <location>
        <begin position="253"/>
        <end position="272"/>
    </location>
</feature>
<dbReference type="RefSeq" id="WP_260974493.1">
    <property type="nucleotide sequence ID" value="NZ_JAOANI010000002.1"/>
</dbReference>
<keyword evidence="3" id="KW-1185">Reference proteome</keyword>
<evidence type="ECO:0000313" key="3">
    <source>
        <dbReference type="Proteomes" id="UP001147830"/>
    </source>
</evidence>
<comment type="caution">
    <text evidence="2">The sequence shown here is derived from an EMBL/GenBank/DDBJ whole genome shotgun (WGS) entry which is preliminary data.</text>
</comment>
<reference evidence="2" key="1">
    <citation type="journal article" date="2022" name="Front. Microbiol.">
        <title>Genome-based taxonomic rearrangement of Oceanobacter-related bacteria including the description of Thalassolituus hydrocarbonoclasticus sp. nov. and Thalassolituus pacificus sp. nov. and emended description of the genus Thalassolituus.</title>
        <authorList>
            <person name="Dong C."/>
            <person name="Wei L."/>
            <person name="Wang J."/>
            <person name="Lai Q."/>
            <person name="Huang Z."/>
            <person name="Shao Z."/>
        </authorList>
    </citation>
    <scope>NUCLEOTIDE SEQUENCE</scope>
    <source>
        <strain evidence="2">59MF3M-4</strain>
    </source>
</reference>
<organism evidence="2 3">
    <name type="scientific">Thalassolituus pacificus</name>
    <dbReference type="NCBI Taxonomy" id="2975440"/>
    <lineage>
        <taxon>Bacteria</taxon>
        <taxon>Pseudomonadati</taxon>
        <taxon>Pseudomonadota</taxon>
        <taxon>Gammaproteobacteria</taxon>
        <taxon>Oceanospirillales</taxon>
        <taxon>Oceanospirillaceae</taxon>
        <taxon>Thalassolituus</taxon>
    </lineage>
</organism>
<dbReference type="EMBL" id="JAOANI010000002">
    <property type="protein sequence ID" value="MCT7357560.1"/>
    <property type="molecule type" value="Genomic_DNA"/>
</dbReference>
<name>A0A9X3APR5_9GAMM</name>
<evidence type="ECO:0000256" key="1">
    <source>
        <dbReference type="SAM" id="Phobius"/>
    </source>
</evidence>
<reference evidence="2" key="2">
    <citation type="submission" date="2022-08" db="EMBL/GenBank/DDBJ databases">
        <authorList>
            <person name="Dong C."/>
        </authorList>
    </citation>
    <scope>NUCLEOTIDE SEQUENCE</scope>
    <source>
        <strain evidence="2">59MF3M-4</strain>
    </source>
</reference>
<evidence type="ECO:0000313" key="2">
    <source>
        <dbReference type="EMBL" id="MCT7357560.1"/>
    </source>
</evidence>
<dbReference type="AlphaFoldDB" id="A0A9X3APR5"/>
<feature type="transmembrane region" description="Helical" evidence="1">
    <location>
        <begin position="211"/>
        <end position="233"/>
    </location>
</feature>